<dbReference type="InterPro" id="IPR022893">
    <property type="entry name" value="Shikimate_DH_fam"/>
</dbReference>
<evidence type="ECO:0000256" key="6">
    <source>
        <dbReference type="ARBA" id="ARBA00023141"/>
    </source>
</evidence>
<feature type="binding site" evidence="8">
    <location>
        <position position="249"/>
    </location>
    <ligand>
        <name>shikimate</name>
        <dbReference type="ChEBI" id="CHEBI:36208"/>
    </ligand>
</feature>
<dbReference type="NCBIfam" id="NF001312">
    <property type="entry name" value="PRK00258.1-4"/>
    <property type="match status" value="1"/>
</dbReference>
<evidence type="ECO:0000259" key="10">
    <source>
        <dbReference type="Pfam" id="PF08501"/>
    </source>
</evidence>
<proteinExistence type="inferred from homology"/>
<feature type="domain" description="Shikimate dehydrogenase substrate binding N-terminal" evidence="10">
    <location>
        <begin position="9"/>
        <end position="91"/>
    </location>
</feature>
<feature type="binding site" evidence="8">
    <location>
        <position position="80"/>
    </location>
    <ligand>
        <name>NADP(+)</name>
        <dbReference type="ChEBI" id="CHEBI:58349"/>
    </ligand>
</feature>
<dbReference type="Pfam" id="PF01488">
    <property type="entry name" value="Shikimate_DH"/>
    <property type="match status" value="1"/>
</dbReference>
<comment type="similarity">
    <text evidence="8">Belongs to the shikimate dehydrogenase family.</text>
</comment>
<comment type="subunit">
    <text evidence="8">Homodimer.</text>
</comment>
<sequence>MSTTPRAFILGHPVAQSRSPMIHGYWLKTLGIQGAYDFKDVPPEGLGAFFAGLRQEGYVGGNVTAPHKTAVIPYLAGIDEAASAIGAVSVIWTEDGRYVGGNADAYGFLTNLDDVHPGWDKGGGRVALVLGAGGASRAAVYALLQRGFDVHIANRTLARAKDLARDFGPQAHAHAWDEATALLPQVDLLVNATSLGMAGKAPLDFDISGLKRDAIVYDVISVPLETDLVKRARERGHRTATGLGFLLQQAGVGFARWFGVTPQVTPDLRRLVEADIIAKTPPAG</sequence>
<dbReference type="EMBL" id="CP157484">
    <property type="protein sequence ID" value="XBO41124.1"/>
    <property type="molecule type" value="Genomic_DNA"/>
</dbReference>
<dbReference type="EC" id="1.1.1.25" evidence="2 8"/>
<evidence type="ECO:0000256" key="4">
    <source>
        <dbReference type="ARBA" id="ARBA00022857"/>
    </source>
</evidence>
<dbReference type="InterPro" id="IPR006151">
    <property type="entry name" value="Shikm_DH/Glu-tRNA_Rdtase"/>
</dbReference>
<evidence type="ECO:0000256" key="3">
    <source>
        <dbReference type="ARBA" id="ARBA00022605"/>
    </source>
</evidence>
<evidence type="ECO:0000256" key="1">
    <source>
        <dbReference type="ARBA" id="ARBA00004871"/>
    </source>
</evidence>
<evidence type="ECO:0000313" key="11">
    <source>
        <dbReference type="EMBL" id="XBO41124.1"/>
    </source>
</evidence>
<dbReference type="InterPro" id="IPR036291">
    <property type="entry name" value="NAD(P)-bd_dom_sf"/>
</dbReference>
<dbReference type="GO" id="GO:0008652">
    <property type="term" value="P:amino acid biosynthetic process"/>
    <property type="evidence" value="ECO:0007669"/>
    <property type="project" value="UniProtKB-KW"/>
</dbReference>
<dbReference type="Gene3D" id="3.40.50.720">
    <property type="entry name" value="NAD(P)-binding Rossmann-like Domain"/>
    <property type="match status" value="1"/>
</dbReference>
<feature type="binding site" evidence="8">
    <location>
        <position position="104"/>
    </location>
    <ligand>
        <name>shikimate</name>
        <dbReference type="ChEBI" id="CHEBI:36208"/>
    </ligand>
</feature>
<keyword evidence="3 8" id="KW-0028">Amino-acid biosynthesis</keyword>
<feature type="active site" description="Proton acceptor" evidence="8">
    <location>
        <position position="68"/>
    </location>
</feature>
<dbReference type="GO" id="GO:0005829">
    <property type="term" value="C:cytosol"/>
    <property type="evidence" value="ECO:0007669"/>
    <property type="project" value="TreeGrafter"/>
</dbReference>
<feature type="binding site" evidence="8">
    <location>
        <position position="242"/>
    </location>
    <ligand>
        <name>NADP(+)</name>
        <dbReference type="ChEBI" id="CHEBI:58349"/>
    </ligand>
</feature>
<protein>
    <recommendedName>
        <fullName evidence="2 8">Shikimate dehydrogenase (NADP(+))</fullName>
        <shortName evidence="8">SDH</shortName>
        <ecNumber evidence="2 8">1.1.1.25</ecNumber>
    </recommendedName>
</protein>
<evidence type="ECO:0000256" key="7">
    <source>
        <dbReference type="ARBA" id="ARBA00049442"/>
    </source>
</evidence>
<keyword evidence="5 8" id="KW-0560">Oxidoreductase</keyword>
<dbReference type="GO" id="GO:0009073">
    <property type="term" value="P:aromatic amino acid family biosynthetic process"/>
    <property type="evidence" value="ECO:0007669"/>
    <property type="project" value="UniProtKB-KW"/>
</dbReference>
<organism evidence="11">
    <name type="scientific">Alsobacter sp. KACC 23698</name>
    <dbReference type="NCBI Taxonomy" id="3149229"/>
    <lineage>
        <taxon>Bacteria</taxon>
        <taxon>Pseudomonadati</taxon>
        <taxon>Pseudomonadota</taxon>
        <taxon>Alphaproteobacteria</taxon>
        <taxon>Hyphomicrobiales</taxon>
        <taxon>Alsobacteraceae</taxon>
        <taxon>Alsobacter</taxon>
    </lineage>
</organism>
<feature type="binding site" evidence="8">
    <location>
        <begin position="131"/>
        <end position="135"/>
    </location>
    <ligand>
        <name>NADP(+)</name>
        <dbReference type="ChEBI" id="CHEBI:58349"/>
    </ligand>
</feature>
<gene>
    <name evidence="8" type="primary">aroE</name>
    <name evidence="11" type="ORF">ABEG18_10290</name>
</gene>
<comment type="pathway">
    <text evidence="1 8">Metabolic intermediate biosynthesis; chorismate biosynthesis; chorismate from D-erythrose 4-phosphate and phosphoenolpyruvate: step 4/7.</text>
</comment>
<evidence type="ECO:0000256" key="2">
    <source>
        <dbReference type="ARBA" id="ARBA00012962"/>
    </source>
</evidence>
<dbReference type="PANTHER" id="PTHR21089:SF1">
    <property type="entry name" value="BIFUNCTIONAL 3-DEHYDROQUINATE DEHYDRATASE_SHIKIMATE DEHYDROGENASE, CHLOROPLASTIC"/>
    <property type="match status" value="1"/>
</dbReference>
<feature type="binding site" evidence="8">
    <location>
        <begin position="154"/>
        <end position="159"/>
    </location>
    <ligand>
        <name>NADP(+)</name>
        <dbReference type="ChEBI" id="CHEBI:58349"/>
    </ligand>
</feature>
<accession>A0AAU7JME6</accession>
<dbReference type="HAMAP" id="MF_00222">
    <property type="entry name" value="Shikimate_DH_AroE"/>
    <property type="match status" value="1"/>
</dbReference>
<dbReference type="Pfam" id="PF08501">
    <property type="entry name" value="Shikimate_dh_N"/>
    <property type="match status" value="1"/>
</dbReference>
<dbReference type="SUPFAM" id="SSF51735">
    <property type="entry name" value="NAD(P)-binding Rossmann-fold domains"/>
    <property type="match status" value="1"/>
</dbReference>
<comment type="function">
    <text evidence="8">Involved in the biosynthesis of the chorismate, which leads to the biosynthesis of aromatic amino acids. Catalyzes the reversible NADPH linked reduction of 3-dehydroshikimate (DHSA) to yield shikimate (SA).</text>
</comment>
<dbReference type="InterPro" id="IPR046346">
    <property type="entry name" value="Aminoacid_DH-like_N_sf"/>
</dbReference>
<evidence type="ECO:0000259" key="9">
    <source>
        <dbReference type="Pfam" id="PF01488"/>
    </source>
</evidence>
<feature type="binding site" evidence="8">
    <location>
        <position position="219"/>
    </location>
    <ligand>
        <name>NADP(+)</name>
        <dbReference type="ChEBI" id="CHEBI:58349"/>
    </ligand>
</feature>
<dbReference type="RefSeq" id="WP_406857974.1">
    <property type="nucleotide sequence ID" value="NZ_CP157484.1"/>
</dbReference>
<keyword evidence="6 8" id="KW-0057">Aromatic amino acid biosynthesis</keyword>
<dbReference type="PANTHER" id="PTHR21089">
    <property type="entry name" value="SHIKIMATE DEHYDROGENASE"/>
    <property type="match status" value="1"/>
</dbReference>
<dbReference type="GO" id="GO:0004764">
    <property type="term" value="F:shikimate 3-dehydrogenase (NADP+) activity"/>
    <property type="evidence" value="ECO:0007669"/>
    <property type="project" value="UniProtKB-UniRule"/>
</dbReference>
<dbReference type="InterPro" id="IPR013708">
    <property type="entry name" value="Shikimate_DH-bd_N"/>
</dbReference>
<dbReference type="Gene3D" id="3.40.50.10860">
    <property type="entry name" value="Leucine Dehydrogenase, chain A, domain 1"/>
    <property type="match status" value="1"/>
</dbReference>
<feature type="binding site" evidence="8">
    <location>
        <position position="64"/>
    </location>
    <ligand>
        <name>shikimate</name>
        <dbReference type="ChEBI" id="CHEBI:36208"/>
    </ligand>
</feature>
<dbReference type="NCBIfam" id="TIGR00507">
    <property type="entry name" value="aroE"/>
    <property type="match status" value="1"/>
</dbReference>
<dbReference type="AlphaFoldDB" id="A0AAU7JME6"/>
<reference evidence="11" key="1">
    <citation type="submission" date="2024-05" db="EMBL/GenBank/DDBJ databases">
        <authorList>
            <person name="Kim S."/>
            <person name="Heo J."/>
            <person name="Choi H."/>
            <person name="Choi Y."/>
            <person name="Kwon S.-W."/>
            <person name="Kim Y."/>
        </authorList>
    </citation>
    <scope>NUCLEOTIDE SEQUENCE</scope>
    <source>
        <strain evidence="11">KACC 23698</strain>
    </source>
</reference>
<dbReference type="CDD" id="cd01065">
    <property type="entry name" value="NAD_bind_Shikimate_DH"/>
    <property type="match status" value="1"/>
</dbReference>
<evidence type="ECO:0000256" key="5">
    <source>
        <dbReference type="ARBA" id="ARBA00023002"/>
    </source>
</evidence>
<evidence type="ECO:0000256" key="8">
    <source>
        <dbReference type="HAMAP-Rule" id="MF_00222"/>
    </source>
</evidence>
<feature type="binding site" evidence="8">
    <location>
        <begin position="17"/>
        <end position="19"/>
    </location>
    <ligand>
        <name>shikimate</name>
        <dbReference type="ChEBI" id="CHEBI:36208"/>
    </ligand>
</feature>
<comment type="catalytic activity">
    <reaction evidence="7 8">
        <text>shikimate + NADP(+) = 3-dehydroshikimate + NADPH + H(+)</text>
        <dbReference type="Rhea" id="RHEA:17737"/>
        <dbReference type="ChEBI" id="CHEBI:15378"/>
        <dbReference type="ChEBI" id="CHEBI:16630"/>
        <dbReference type="ChEBI" id="CHEBI:36208"/>
        <dbReference type="ChEBI" id="CHEBI:57783"/>
        <dbReference type="ChEBI" id="CHEBI:58349"/>
        <dbReference type="EC" id="1.1.1.25"/>
    </reaction>
</comment>
<dbReference type="GO" id="GO:0050661">
    <property type="term" value="F:NADP binding"/>
    <property type="evidence" value="ECO:0007669"/>
    <property type="project" value="InterPro"/>
</dbReference>
<keyword evidence="4 8" id="KW-0521">NADP</keyword>
<comment type="caution">
    <text evidence="8">Lacks conserved residue(s) required for the propagation of feature annotation.</text>
</comment>
<dbReference type="GO" id="GO:0019632">
    <property type="term" value="P:shikimate metabolic process"/>
    <property type="evidence" value="ECO:0007669"/>
    <property type="project" value="InterPro"/>
</dbReference>
<feature type="domain" description="Quinate/shikimate 5-dehydrogenase/glutamyl-tRNA reductase" evidence="9">
    <location>
        <begin position="126"/>
        <end position="194"/>
    </location>
</feature>
<dbReference type="GO" id="GO:0009423">
    <property type="term" value="P:chorismate biosynthetic process"/>
    <property type="evidence" value="ECO:0007669"/>
    <property type="project" value="UniProtKB-UniRule"/>
</dbReference>
<name>A0AAU7JME6_9HYPH</name>
<dbReference type="InterPro" id="IPR011342">
    <property type="entry name" value="Shikimate_DH"/>
</dbReference>
<dbReference type="SUPFAM" id="SSF53223">
    <property type="entry name" value="Aminoacid dehydrogenase-like, N-terminal domain"/>
    <property type="match status" value="1"/>
</dbReference>